<evidence type="ECO:0000313" key="2">
    <source>
        <dbReference type="WBParaSite" id="jg26419"/>
    </source>
</evidence>
<proteinExistence type="predicted"/>
<accession>A0A915E308</accession>
<organism evidence="1 2">
    <name type="scientific">Ditylenchus dipsaci</name>
    <dbReference type="NCBI Taxonomy" id="166011"/>
    <lineage>
        <taxon>Eukaryota</taxon>
        <taxon>Metazoa</taxon>
        <taxon>Ecdysozoa</taxon>
        <taxon>Nematoda</taxon>
        <taxon>Chromadorea</taxon>
        <taxon>Rhabditida</taxon>
        <taxon>Tylenchina</taxon>
        <taxon>Tylenchomorpha</taxon>
        <taxon>Sphaerularioidea</taxon>
        <taxon>Anguinidae</taxon>
        <taxon>Anguininae</taxon>
        <taxon>Ditylenchus</taxon>
    </lineage>
</organism>
<dbReference type="Proteomes" id="UP000887574">
    <property type="component" value="Unplaced"/>
</dbReference>
<sequence length="281" mass="31819">MVCPVCQAKVVSGKGVRIPENDTRLQPYLATSISSGMPYFCFSHFSESDLKKNEFGRGRPVVEFPEDIGEELPRASHPAITPTRTYIRKAIPRDVTESQSINSQAWDLEEEREKDVMMFGDSKNAQFFIIEQKQLALLLSSCFDCSAKIQSHHLSTVATNVLAKFNCTNCKTRKFWSGQSLVGETTQHTAQLGGERKFEPVREIFSKAKNADVQKKVMSKEDIKWKRRAADFVVLKRSQIRVEGVPLANADLYDGFDWDEYESFSSGEESDQGNYFNSDVD</sequence>
<dbReference type="AlphaFoldDB" id="A0A915E308"/>
<protein>
    <submittedName>
        <fullName evidence="2">Uncharacterized protein</fullName>
    </submittedName>
</protein>
<keyword evidence="1" id="KW-1185">Reference proteome</keyword>
<dbReference type="WBParaSite" id="jg26419">
    <property type="protein sequence ID" value="jg26419"/>
    <property type="gene ID" value="jg26419"/>
</dbReference>
<evidence type="ECO:0000313" key="1">
    <source>
        <dbReference type="Proteomes" id="UP000887574"/>
    </source>
</evidence>
<reference evidence="2" key="1">
    <citation type="submission" date="2022-11" db="UniProtKB">
        <authorList>
            <consortium name="WormBaseParasite"/>
        </authorList>
    </citation>
    <scope>IDENTIFICATION</scope>
</reference>
<name>A0A915E308_9BILA</name>